<accession>A0AAW2N468</accession>
<comment type="caution">
    <text evidence="2">The sequence shown here is derived from an EMBL/GenBank/DDBJ whole genome shotgun (WGS) entry which is preliminary data.</text>
</comment>
<name>A0AAW2N468_9LAMI</name>
<gene>
    <name evidence="2" type="ORF">Scaly_2050100</name>
</gene>
<feature type="domain" description="Isopenicillin N synthase-like Fe(2+) 2OG dioxygenase" evidence="1">
    <location>
        <begin position="41"/>
        <end position="74"/>
    </location>
</feature>
<dbReference type="Gene3D" id="2.60.120.330">
    <property type="entry name" value="B-lactam Antibiotic, Isopenicillin N Synthase, Chain"/>
    <property type="match status" value="1"/>
</dbReference>
<dbReference type="AlphaFoldDB" id="A0AAW2N468"/>
<reference evidence="2" key="1">
    <citation type="submission" date="2020-06" db="EMBL/GenBank/DDBJ databases">
        <authorList>
            <person name="Li T."/>
            <person name="Hu X."/>
            <person name="Zhang T."/>
            <person name="Song X."/>
            <person name="Zhang H."/>
            <person name="Dai N."/>
            <person name="Sheng W."/>
            <person name="Hou X."/>
            <person name="Wei L."/>
        </authorList>
    </citation>
    <scope>NUCLEOTIDE SEQUENCE</scope>
    <source>
        <strain evidence="2">KEN8</strain>
        <tissue evidence="2">Leaf</tissue>
    </source>
</reference>
<protein>
    <submittedName>
        <fullName evidence="2">1-aminocyclopropane-1-carboxylate oxidase 5</fullName>
    </submittedName>
</protein>
<evidence type="ECO:0000259" key="1">
    <source>
        <dbReference type="Pfam" id="PF03171"/>
    </source>
</evidence>
<dbReference type="EMBL" id="JACGWM010000012">
    <property type="protein sequence ID" value="KAL0337750.1"/>
    <property type="molecule type" value="Genomic_DNA"/>
</dbReference>
<evidence type="ECO:0000313" key="2">
    <source>
        <dbReference type="EMBL" id="KAL0337750.1"/>
    </source>
</evidence>
<dbReference type="InterPro" id="IPR027443">
    <property type="entry name" value="IPNS-like_sf"/>
</dbReference>
<reference evidence="2" key="2">
    <citation type="journal article" date="2024" name="Plant">
        <title>Genomic evolution and insights into agronomic trait innovations of Sesamum species.</title>
        <authorList>
            <person name="Miao H."/>
            <person name="Wang L."/>
            <person name="Qu L."/>
            <person name="Liu H."/>
            <person name="Sun Y."/>
            <person name="Le M."/>
            <person name="Wang Q."/>
            <person name="Wei S."/>
            <person name="Zheng Y."/>
            <person name="Lin W."/>
            <person name="Duan Y."/>
            <person name="Cao H."/>
            <person name="Xiong S."/>
            <person name="Wang X."/>
            <person name="Wei L."/>
            <person name="Li C."/>
            <person name="Ma Q."/>
            <person name="Ju M."/>
            <person name="Zhao R."/>
            <person name="Li G."/>
            <person name="Mu C."/>
            <person name="Tian Q."/>
            <person name="Mei H."/>
            <person name="Zhang T."/>
            <person name="Gao T."/>
            <person name="Zhang H."/>
        </authorList>
    </citation>
    <scope>NUCLEOTIDE SEQUENCE</scope>
    <source>
        <strain evidence="2">KEN8</strain>
    </source>
</reference>
<dbReference type="SUPFAM" id="SSF51197">
    <property type="entry name" value="Clavaminate synthase-like"/>
    <property type="match status" value="1"/>
</dbReference>
<dbReference type="Pfam" id="PF03171">
    <property type="entry name" value="2OG-FeII_Oxy"/>
    <property type="match status" value="1"/>
</dbReference>
<sequence>MKEYRGELKKLGHKVMEVMEENLSLPKGYIKNVFYGGVENAAFFGTKPLKNAIVINTGDQIEVLSYGRYKSILH</sequence>
<dbReference type="InterPro" id="IPR044861">
    <property type="entry name" value="IPNS-like_FE2OG_OXY"/>
</dbReference>
<proteinExistence type="predicted"/>
<organism evidence="2">
    <name type="scientific">Sesamum calycinum</name>
    <dbReference type="NCBI Taxonomy" id="2727403"/>
    <lineage>
        <taxon>Eukaryota</taxon>
        <taxon>Viridiplantae</taxon>
        <taxon>Streptophyta</taxon>
        <taxon>Embryophyta</taxon>
        <taxon>Tracheophyta</taxon>
        <taxon>Spermatophyta</taxon>
        <taxon>Magnoliopsida</taxon>
        <taxon>eudicotyledons</taxon>
        <taxon>Gunneridae</taxon>
        <taxon>Pentapetalae</taxon>
        <taxon>asterids</taxon>
        <taxon>lamiids</taxon>
        <taxon>Lamiales</taxon>
        <taxon>Pedaliaceae</taxon>
        <taxon>Sesamum</taxon>
    </lineage>
</organism>